<feature type="transmembrane region" description="Helical" evidence="9">
    <location>
        <begin position="173"/>
        <end position="192"/>
    </location>
</feature>
<proteinExistence type="predicted"/>
<dbReference type="Pfam" id="PF03799">
    <property type="entry name" value="FtsQ_DivIB_C"/>
    <property type="match status" value="1"/>
</dbReference>
<evidence type="ECO:0000313" key="12">
    <source>
        <dbReference type="Proteomes" id="UP000824093"/>
    </source>
</evidence>
<dbReference type="PANTHER" id="PTHR37820:SF1">
    <property type="entry name" value="CELL DIVISION PROTEIN FTSQ"/>
    <property type="match status" value="1"/>
</dbReference>
<dbReference type="Proteomes" id="UP000824093">
    <property type="component" value="Unassembled WGS sequence"/>
</dbReference>
<evidence type="ECO:0000256" key="6">
    <source>
        <dbReference type="ARBA" id="ARBA00023136"/>
    </source>
</evidence>
<dbReference type="InterPro" id="IPR005548">
    <property type="entry name" value="Cell_div_FtsQ/DivIB_C"/>
</dbReference>
<keyword evidence="5 9" id="KW-1133">Transmembrane helix</keyword>
<evidence type="ECO:0000256" key="5">
    <source>
        <dbReference type="ARBA" id="ARBA00022989"/>
    </source>
</evidence>
<evidence type="ECO:0000313" key="11">
    <source>
        <dbReference type="EMBL" id="HIU51547.1"/>
    </source>
</evidence>
<dbReference type="PANTHER" id="PTHR37820">
    <property type="entry name" value="CELL DIVISION PROTEIN DIVIB"/>
    <property type="match status" value="1"/>
</dbReference>
<feature type="region of interest" description="Disordered" evidence="8">
    <location>
        <begin position="1"/>
        <end position="93"/>
    </location>
</feature>
<dbReference type="InterPro" id="IPR013685">
    <property type="entry name" value="POTRA_FtsQ_type"/>
</dbReference>
<feature type="compositionally biased region" description="Basic and acidic residues" evidence="8">
    <location>
        <begin position="39"/>
        <end position="51"/>
    </location>
</feature>
<evidence type="ECO:0000259" key="10">
    <source>
        <dbReference type="PROSITE" id="PS51779"/>
    </source>
</evidence>
<keyword evidence="7" id="KW-0131">Cell cycle</keyword>
<feature type="domain" description="POTRA" evidence="10">
    <location>
        <begin position="197"/>
        <end position="265"/>
    </location>
</feature>
<evidence type="ECO:0000256" key="7">
    <source>
        <dbReference type="ARBA" id="ARBA00023306"/>
    </source>
</evidence>
<evidence type="ECO:0000256" key="9">
    <source>
        <dbReference type="SAM" id="Phobius"/>
    </source>
</evidence>
<evidence type="ECO:0000256" key="2">
    <source>
        <dbReference type="ARBA" id="ARBA00022475"/>
    </source>
</evidence>
<feature type="region of interest" description="Disordered" evidence="8">
    <location>
        <begin position="109"/>
        <end position="164"/>
    </location>
</feature>
<evidence type="ECO:0000256" key="8">
    <source>
        <dbReference type="SAM" id="MobiDB-lite"/>
    </source>
</evidence>
<keyword evidence="6 9" id="KW-0472">Membrane</keyword>
<dbReference type="Gene3D" id="3.10.20.310">
    <property type="entry name" value="membrane protein fhac"/>
    <property type="match status" value="1"/>
</dbReference>
<feature type="compositionally biased region" description="Basic and acidic residues" evidence="8">
    <location>
        <begin position="149"/>
        <end position="163"/>
    </location>
</feature>
<reference evidence="11" key="1">
    <citation type="submission" date="2020-10" db="EMBL/GenBank/DDBJ databases">
        <authorList>
            <person name="Gilroy R."/>
        </authorList>
    </citation>
    <scope>NUCLEOTIDE SEQUENCE</scope>
    <source>
        <strain evidence="11">CHK195-15760</strain>
    </source>
</reference>
<protein>
    <submittedName>
        <fullName evidence="11">FtsQ-type POTRA domain-containing protein</fullName>
    </submittedName>
</protein>
<name>A0A9D1S9K2_9FIRM</name>
<comment type="caution">
    <text evidence="11">The sequence shown here is derived from an EMBL/GenBank/DDBJ whole genome shotgun (WGS) entry which is preliminary data.</text>
</comment>
<dbReference type="GO" id="GO:0051301">
    <property type="term" value="P:cell division"/>
    <property type="evidence" value="ECO:0007669"/>
    <property type="project" value="UniProtKB-KW"/>
</dbReference>
<dbReference type="GO" id="GO:0005886">
    <property type="term" value="C:plasma membrane"/>
    <property type="evidence" value="ECO:0007669"/>
    <property type="project" value="TreeGrafter"/>
</dbReference>
<feature type="compositionally biased region" description="Basic residues" evidence="8">
    <location>
        <begin position="74"/>
        <end position="83"/>
    </location>
</feature>
<keyword evidence="4 9" id="KW-0812">Transmembrane</keyword>
<dbReference type="PROSITE" id="PS51779">
    <property type="entry name" value="POTRA"/>
    <property type="match status" value="1"/>
</dbReference>
<dbReference type="InterPro" id="IPR050487">
    <property type="entry name" value="FtsQ_DivIB"/>
</dbReference>
<accession>A0A9D1S9K2</accession>
<reference evidence="11" key="2">
    <citation type="journal article" date="2021" name="PeerJ">
        <title>Extensive microbial diversity within the chicken gut microbiome revealed by metagenomics and culture.</title>
        <authorList>
            <person name="Gilroy R."/>
            <person name="Ravi A."/>
            <person name="Getino M."/>
            <person name="Pursley I."/>
            <person name="Horton D.L."/>
            <person name="Alikhan N.F."/>
            <person name="Baker D."/>
            <person name="Gharbi K."/>
            <person name="Hall N."/>
            <person name="Watson M."/>
            <person name="Adriaenssens E.M."/>
            <person name="Foster-Nyarko E."/>
            <person name="Jarju S."/>
            <person name="Secka A."/>
            <person name="Antonio M."/>
            <person name="Oren A."/>
            <person name="Chaudhuri R.R."/>
            <person name="La Ragione R."/>
            <person name="Hildebrand F."/>
            <person name="Pallen M.J."/>
        </authorList>
    </citation>
    <scope>NUCLEOTIDE SEQUENCE</scope>
    <source>
        <strain evidence="11">CHK195-15760</strain>
    </source>
</reference>
<dbReference type="AlphaFoldDB" id="A0A9D1S9K2"/>
<dbReference type="Pfam" id="PF08478">
    <property type="entry name" value="POTRA_1"/>
    <property type="match status" value="1"/>
</dbReference>
<gene>
    <name evidence="11" type="ORF">IAB70_02835</name>
</gene>
<feature type="compositionally biased region" description="Basic and acidic residues" evidence="8">
    <location>
        <begin position="84"/>
        <end position="93"/>
    </location>
</feature>
<evidence type="ECO:0000256" key="1">
    <source>
        <dbReference type="ARBA" id="ARBA00004370"/>
    </source>
</evidence>
<feature type="compositionally biased region" description="Basic and acidic residues" evidence="8">
    <location>
        <begin position="17"/>
        <end position="31"/>
    </location>
</feature>
<evidence type="ECO:0000256" key="4">
    <source>
        <dbReference type="ARBA" id="ARBA00022692"/>
    </source>
</evidence>
<keyword evidence="2" id="KW-1003">Cell membrane</keyword>
<comment type="subcellular location">
    <subcellularLocation>
        <location evidence="1">Membrane</location>
    </subcellularLocation>
</comment>
<evidence type="ECO:0000256" key="3">
    <source>
        <dbReference type="ARBA" id="ARBA00022618"/>
    </source>
</evidence>
<dbReference type="InterPro" id="IPR034746">
    <property type="entry name" value="POTRA"/>
</dbReference>
<dbReference type="EMBL" id="DVNH01000020">
    <property type="protein sequence ID" value="HIU51547.1"/>
    <property type="molecule type" value="Genomic_DNA"/>
</dbReference>
<sequence length="408" mass="48107">MAKKHGKEQDLDFFYMNHKEEKKKGKRAMEHRPKKREKNKNQQDKEDKFNFDDEIVIGVNVNPEFKKREPSKAIQKKRKKEKQKRVNEQNENKDRINLDNEIIIGVDVLPNHNEDKPKKKKQVNSKNKVNNKKENRKKGQKNLKNPKTVQEKVKKETEQEREKRIKRNRRIKSVLKLLLLLFVFSGIAVFLMTSPMFNITEIEVNGNSKITKEQIVSLSNIQLNENIYRLSKKKVEEAVKQNAYVQNVTIKRKIPNKVQIDVTERTPEYILLFGNAYVYIDKQGYILEISDVKLELPILTGYQTKEENLVPGERLQEEDLEKLNTVLKIVESSKNYNLYSVITQINIANKNDYVLVLESKQVTVYLGDAENINDRMLVLQKMLETENENAGEAFLKDKERMFFRRKTE</sequence>
<keyword evidence="3" id="KW-0132">Cell division</keyword>
<organism evidence="11 12">
    <name type="scientific">Candidatus Merdicola faecigallinarum</name>
    <dbReference type="NCBI Taxonomy" id="2840862"/>
    <lineage>
        <taxon>Bacteria</taxon>
        <taxon>Bacillati</taxon>
        <taxon>Bacillota</taxon>
        <taxon>Clostridia</taxon>
        <taxon>Candidatus Merdicola</taxon>
    </lineage>
</organism>